<dbReference type="EMBL" id="SLXH01000022">
    <property type="protein sequence ID" value="TCP15957.1"/>
    <property type="molecule type" value="Genomic_DNA"/>
</dbReference>
<sequence length="269" mass="30006">MQSVPSIVAHAGVLSNQYPLAPCLSLADLEVLIDLLEEPHVRLHYIRQRASTMLAQQVVGDELDMLGLYLDTSLNFGGLPPGAQNITLNGYSARLDKYYTAKDEGEHARKPRRATIAWFNRLCEQISKRPMTGWSELTGALLSLTPFEQQNVEREVQKIAWRIRDSKRVRDGKDTIVLVGPEWAHTALAVRARDRRQPGKFLEGAEQLGSEVFNTSMWSDAAWWPLMPLTRSYGTLAARSSRALTGPRPSHHLLLAKPARQGLAPYSAG</sequence>
<comment type="caution">
    <text evidence="1">The sequence shown here is derived from an EMBL/GenBank/DDBJ whole genome shotgun (WGS) entry which is preliminary data.</text>
</comment>
<reference evidence="1 2" key="1">
    <citation type="submission" date="2019-03" db="EMBL/GenBank/DDBJ databases">
        <title>Genomic Encyclopedia of Type Strains, Phase IV (KMG-IV): sequencing the most valuable type-strain genomes for metagenomic binning, comparative biology and taxonomic classification.</title>
        <authorList>
            <person name="Goeker M."/>
        </authorList>
    </citation>
    <scope>NUCLEOTIDE SEQUENCE [LARGE SCALE GENOMIC DNA]</scope>
    <source>
        <strain evidence="1 2">DSM 1837</strain>
    </source>
</reference>
<accession>A0A4R2N573</accession>
<evidence type="ECO:0000313" key="2">
    <source>
        <dbReference type="Proteomes" id="UP000295182"/>
    </source>
</evidence>
<gene>
    <name evidence="1" type="ORF">EV674_12228</name>
</gene>
<dbReference type="Proteomes" id="UP000295182">
    <property type="component" value="Unassembled WGS sequence"/>
</dbReference>
<name>A0A4R2N573_9BURK</name>
<evidence type="ECO:0000313" key="1">
    <source>
        <dbReference type="EMBL" id="TCP15957.1"/>
    </source>
</evidence>
<proteinExistence type="predicted"/>
<dbReference type="AlphaFoldDB" id="A0A4R2N573"/>
<keyword evidence="2" id="KW-1185">Reference proteome</keyword>
<dbReference type="RefSeq" id="WP_132750445.1">
    <property type="nucleotide sequence ID" value="NZ_QXNC01000033.1"/>
</dbReference>
<protein>
    <submittedName>
        <fullName evidence="1">Uncharacterized protein</fullName>
    </submittedName>
</protein>
<organism evidence="1 2">
    <name type="scientific">Simplicispira metamorpha</name>
    <dbReference type="NCBI Taxonomy" id="80881"/>
    <lineage>
        <taxon>Bacteria</taxon>
        <taxon>Pseudomonadati</taxon>
        <taxon>Pseudomonadota</taxon>
        <taxon>Betaproteobacteria</taxon>
        <taxon>Burkholderiales</taxon>
        <taxon>Comamonadaceae</taxon>
        <taxon>Simplicispira</taxon>
    </lineage>
</organism>
<dbReference type="OrthoDB" id="787523at2"/>